<evidence type="ECO:0000256" key="4">
    <source>
        <dbReference type="ARBA" id="ARBA00023136"/>
    </source>
</evidence>
<evidence type="ECO:0000313" key="7">
    <source>
        <dbReference type="EMBL" id="OOQ89350.1"/>
    </source>
</evidence>
<protein>
    <submittedName>
        <fullName evidence="7">Bicyclomycin resistance protein</fullName>
    </submittedName>
</protein>
<feature type="transmembrane region" description="Helical" evidence="5">
    <location>
        <begin position="415"/>
        <end position="436"/>
    </location>
</feature>
<evidence type="ECO:0000256" key="5">
    <source>
        <dbReference type="SAM" id="Phobius"/>
    </source>
</evidence>
<keyword evidence="3 5" id="KW-1133">Transmembrane helix</keyword>
<feature type="transmembrane region" description="Helical" evidence="5">
    <location>
        <begin position="144"/>
        <end position="165"/>
    </location>
</feature>
<dbReference type="Pfam" id="PF07690">
    <property type="entry name" value="MFS_1"/>
    <property type="match status" value="1"/>
</dbReference>
<feature type="transmembrane region" description="Helical" evidence="5">
    <location>
        <begin position="483"/>
        <end position="502"/>
    </location>
</feature>
<evidence type="ECO:0000256" key="1">
    <source>
        <dbReference type="ARBA" id="ARBA00004141"/>
    </source>
</evidence>
<feature type="transmembrane region" description="Helical" evidence="5">
    <location>
        <begin position="448"/>
        <end position="471"/>
    </location>
</feature>
<dbReference type="InterPro" id="IPR020846">
    <property type="entry name" value="MFS_dom"/>
</dbReference>
<evidence type="ECO:0000256" key="3">
    <source>
        <dbReference type="ARBA" id="ARBA00022989"/>
    </source>
</evidence>
<dbReference type="GO" id="GO:0016020">
    <property type="term" value="C:membrane"/>
    <property type="evidence" value="ECO:0007669"/>
    <property type="project" value="UniProtKB-SubCell"/>
</dbReference>
<gene>
    <name evidence="7" type="ORF">PEBR_27549</name>
</gene>
<dbReference type="SUPFAM" id="SSF103473">
    <property type="entry name" value="MFS general substrate transporter"/>
    <property type="match status" value="1"/>
</dbReference>
<organism evidence="7 8">
    <name type="scientific">Penicillium brasilianum</name>
    <dbReference type="NCBI Taxonomy" id="104259"/>
    <lineage>
        <taxon>Eukaryota</taxon>
        <taxon>Fungi</taxon>
        <taxon>Dikarya</taxon>
        <taxon>Ascomycota</taxon>
        <taxon>Pezizomycotina</taxon>
        <taxon>Eurotiomycetes</taxon>
        <taxon>Eurotiomycetidae</taxon>
        <taxon>Eurotiales</taxon>
        <taxon>Aspergillaceae</taxon>
        <taxon>Penicillium</taxon>
    </lineage>
</organism>
<dbReference type="PANTHER" id="PTHR23502:SF163">
    <property type="entry name" value="MAJOR FACILITATOR SUPERFAMILY (MFS) PROFILE DOMAIN-CONTAINING PROTEIN"/>
    <property type="match status" value="1"/>
</dbReference>
<dbReference type="Proteomes" id="UP000190744">
    <property type="component" value="Unassembled WGS sequence"/>
</dbReference>
<dbReference type="EMBL" id="LJBN01000112">
    <property type="protein sequence ID" value="OOQ89350.1"/>
    <property type="molecule type" value="Genomic_DNA"/>
</dbReference>
<dbReference type="GO" id="GO:0022857">
    <property type="term" value="F:transmembrane transporter activity"/>
    <property type="evidence" value="ECO:0007669"/>
    <property type="project" value="InterPro"/>
</dbReference>
<comment type="subcellular location">
    <subcellularLocation>
        <location evidence="1">Membrane</location>
        <topology evidence="1">Multi-pass membrane protein</topology>
    </subcellularLocation>
</comment>
<evidence type="ECO:0000259" key="6">
    <source>
        <dbReference type="PROSITE" id="PS50850"/>
    </source>
</evidence>
<accession>A0A1S9RVN4</accession>
<comment type="caution">
    <text evidence="7">The sequence shown here is derived from an EMBL/GenBank/DDBJ whole genome shotgun (WGS) entry which is preliminary data.</text>
</comment>
<dbReference type="PANTHER" id="PTHR23502">
    <property type="entry name" value="MAJOR FACILITATOR SUPERFAMILY"/>
    <property type="match status" value="1"/>
</dbReference>
<feature type="domain" description="Major facilitator superfamily (MFS) profile" evidence="6">
    <location>
        <begin position="79"/>
        <end position="512"/>
    </location>
</feature>
<feature type="transmembrane region" description="Helical" evidence="5">
    <location>
        <begin position="233"/>
        <end position="253"/>
    </location>
</feature>
<feature type="transmembrane region" description="Helical" evidence="5">
    <location>
        <begin position="308"/>
        <end position="328"/>
    </location>
</feature>
<keyword evidence="2 5" id="KW-0812">Transmembrane</keyword>
<feature type="transmembrane region" description="Helical" evidence="5">
    <location>
        <begin position="348"/>
        <end position="368"/>
    </location>
</feature>
<dbReference type="PROSITE" id="PS50850">
    <property type="entry name" value="MFS"/>
    <property type="match status" value="1"/>
</dbReference>
<dbReference type="InterPro" id="IPR036259">
    <property type="entry name" value="MFS_trans_sf"/>
</dbReference>
<keyword evidence="4 5" id="KW-0472">Membrane</keyword>
<sequence length="520" mass="57614">MSFIDGVTTHPVPILSILEQQKLPDKEHVIAAESENERTAEMPLEYAIGETVSDVVLVDFEDNDPENPLNWSSMHKWLIVFVVSWMGFVSVFSTMTIVPTTPQILQEFNSHSKVDQTLLVTIWELGEGIGPFFIAPLSERFGRLPVFHIGNFLALLCLIASALSVNIPMLIAFRFLTGCFLSILTLGPAIIGDLFQMERTGQAMALVMGTQMIADFISPIAGSYIAQSLGWRWSIWLAAIILGFFSFLLLTVLRETYTVVILRRKAERLQEERADEKKYYSKHQALVDESTTLESAIKPMQILAQSPILMLTTSYMAITYALVSLILATLTENMETTYPNVFSSGSVGLTFLSLAIGNTVALIFYSVTSDRYMIHQRETKGDAFKQESRLVHLIFAAIILPIGFLVYGWTLHFHVQYIVPLIGTCAAGFSMTLSAIPAETYVVEVYEIHGASAIAGGVIFRAIAGAFLPLIGPALYDSIGQGWGNTVLALIAGAFIPPLGLLMRYGDWFRSKERIGKSRR</sequence>
<feature type="transmembrane region" description="Helical" evidence="5">
    <location>
        <begin position="389"/>
        <end position="409"/>
    </location>
</feature>
<evidence type="ECO:0000313" key="8">
    <source>
        <dbReference type="Proteomes" id="UP000190744"/>
    </source>
</evidence>
<dbReference type="Gene3D" id="1.20.1250.20">
    <property type="entry name" value="MFS general substrate transporter like domains"/>
    <property type="match status" value="1"/>
</dbReference>
<feature type="transmembrane region" description="Helical" evidence="5">
    <location>
        <begin position="171"/>
        <end position="191"/>
    </location>
</feature>
<name>A0A1S9RVN4_PENBI</name>
<proteinExistence type="predicted"/>
<dbReference type="AlphaFoldDB" id="A0A1S9RVN4"/>
<reference evidence="8" key="1">
    <citation type="submission" date="2015-09" db="EMBL/GenBank/DDBJ databases">
        <authorList>
            <person name="Fill T.P."/>
            <person name="Baretta J.F."/>
            <person name="de Almeida L.G."/>
            <person name="Rocha M."/>
            <person name="de Souza D.H."/>
            <person name="Malavazi I."/>
            <person name="Cerdeira L.T."/>
            <person name="Hong H."/>
            <person name="Samborskyy M."/>
            <person name="de Vasconcelos A.T."/>
            <person name="Leadlay P."/>
            <person name="Rodrigues-Filho E."/>
        </authorList>
    </citation>
    <scope>NUCLEOTIDE SEQUENCE [LARGE SCALE GENOMIC DNA]</scope>
    <source>
        <strain evidence="8">LaBioMMi 136</strain>
    </source>
</reference>
<dbReference type="InterPro" id="IPR011701">
    <property type="entry name" value="MFS"/>
</dbReference>
<evidence type="ECO:0000256" key="2">
    <source>
        <dbReference type="ARBA" id="ARBA00022692"/>
    </source>
</evidence>
<feature type="transmembrane region" description="Helical" evidence="5">
    <location>
        <begin position="77"/>
        <end position="98"/>
    </location>
</feature>